<dbReference type="Pfam" id="PF02426">
    <property type="entry name" value="MIase"/>
    <property type="match status" value="1"/>
</dbReference>
<keyword evidence="3" id="KW-1185">Reference proteome</keyword>
<feature type="domain" description="Muconolactone isomerase" evidence="1">
    <location>
        <begin position="9"/>
        <end position="86"/>
    </location>
</feature>
<name>A0A5N0EGB8_9NOCA</name>
<dbReference type="InterPro" id="IPR011008">
    <property type="entry name" value="Dimeric_a/b-barrel"/>
</dbReference>
<sequence>MALFAVLATQAPAPGEAKEFRERLSEGFAYTRALVEKGIIRHSWIRVGASGGLNIYDVASHEELLSVLYDNPVSPHLKFEVIPLATPGAFDKLAIWNKPVEQS</sequence>
<dbReference type="OrthoDB" id="2889526at2"/>
<organism evidence="2 3">
    <name type="scientific">Nocardia colli</name>
    <dbReference type="NCBI Taxonomy" id="2545717"/>
    <lineage>
        <taxon>Bacteria</taxon>
        <taxon>Bacillati</taxon>
        <taxon>Actinomycetota</taxon>
        <taxon>Actinomycetes</taxon>
        <taxon>Mycobacteriales</taxon>
        <taxon>Nocardiaceae</taxon>
        <taxon>Nocardia</taxon>
    </lineage>
</organism>
<dbReference type="Proteomes" id="UP000323876">
    <property type="component" value="Unassembled WGS sequence"/>
</dbReference>
<evidence type="ECO:0000313" key="3">
    <source>
        <dbReference type="Proteomes" id="UP000323876"/>
    </source>
</evidence>
<accession>A0A5N0EGB8</accession>
<evidence type="ECO:0000313" key="2">
    <source>
        <dbReference type="EMBL" id="KAA8887629.1"/>
    </source>
</evidence>
<comment type="caution">
    <text evidence="2">The sequence shown here is derived from an EMBL/GenBank/DDBJ whole genome shotgun (WGS) entry which is preliminary data.</text>
</comment>
<dbReference type="AlphaFoldDB" id="A0A5N0EGB8"/>
<gene>
    <name evidence="2" type="ORF">F3087_18405</name>
</gene>
<dbReference type="SUPFAM" id="SSF54909">
    <property type="entry name" value="Dimeric alpha+beta barrel"/>
    <property type="match status" value="1"/>
</dbReference>
<dbReference type="InterPro" id="IPR026029">
    <property type="entry name" value="MLI_dom"/>
</dbReference>
<evidence type="ECO:0000259" key="1">
    <source>
        <dbReference type="Pfam" id="PF02426"/>
    </source>
</evidence>
<reference evidence="2 3" key="1">
    <citation type="submission" date="2019-09" db="EMBL/GenBank/DDBJ databases">
        <authorList>
            <person name="Wang X."/>
        </authorList>
    </citation>
    <scope>NUCLEOTIDE SEQUENCE [LARGE SCALE GENOMIC DNA]</scope>
    <source>
        <strain evidence="2 3">CICC 11023</strain>
    </source>
</reference>
<dbReference type="RefSeq" id="WP_150403199.1">
    <property type="nucleotide sequence ID" value="NZ_JBHJYQ010000004.1"/>
</dbReference>
<proteinExistence type="predicted"/>
<dbReference type="EMBL" id="VXLC01000006">
    <property type="protein sequence ID" value="KAA8887629.1"/>
    <property type="molecule type" value="Genomic_DNA"/>
</dbReference>
<protein>
    <recommendedName>
        <fullName evidence="1">Muconolactone isomerase domain-containing protein</fullName>
    </recommendedName>
</protein>
<dbReference type="Gene3D" id="3.30.70.1060">
    <property type="entry name" value="Dimeric alpha+beta barrel"/>
    <property type="match status" value="1"/>
</dbReference>